<sequence>MCNILTYSFTCHHSLRRLRSRCSGTKHKPATSSTPAKAACTAFSYLCICLRMDCGACQHQAWEDAWKLKLARARCFLAKTQQKDMPGTEEIAKLVNDLEEVYTTESWKAGNTFANVPKPRIPRVQHTRYQKKSSNLRQEVAPDDVVEKTADKDWSELNAEDYDGDYVASTDPLHPVNTTYDTLWGQGYPGRCDDDQAAESEGYDGGTWNENDSGWDWGDESSEQKNTHEEWHTEDATPDTNLDNPIPRTTHKPHTPPHLPAHRTETEQSTSSTTLQPHNASPSQDQPPHAQRILQTIHTFWSVVNAHPTPPAPLHQPTPTPTTS</sequence>
<proteinExistence type="predicted"/>
<dbReference type="AlphaFoldDB" id="A0A6A5QR13"/>
<organism evidence="2 3">
    <name type="scientific">Ampelomyces quisqualis</name>
    <name type="common">Powdery mildew agent</name>
    <dbReference type="NCBI Taxonomy" id="50730"/>
    <lineage>
        <taxon>Eukaryota</taxon>
        <taxon>Fungi</taxon>
        <taxon>Dikarya</taxon>
        <taxon>Ascomycota</taxon>
        <taxon>Pezizomycotina</taxon>
        <taxon>Dothideomycetes</taxon>
        <taxon>Pleosporomycetidae</taxon>
        <taxon>Pleosporales</taxon>
        <taxon>Pleosporineae</taxon>
        <taxon>Phaeosphaeriaceae</taxon>
        <taxon>Ampelomyces</taxon>
    </lineage>
</organism>
<keyword evidence="3" id="KW-1185">Reference proteome</keyword>
<feature type="compositionally biased region" description="Basic and acidic residues" evidence="1">
    <location>
        <begin position="222"/>
        <end position="235"/>
    </location>
</feature>
<dbReference type="OrthoDB" id="3933435at2759"/>
<evidence type="ECO:0000313" key="3">
    <source>
        <dbReference type="Proteomes" id="UP000800096"/>
    </source>
</evidence>
<feature type="compositionally biased region" description="Pro residues" evidence="1">
    <location>
        <begin position="308"/>
        <end position="324"/>
    </location>
</feature>
<reference evidence="2" key="1">
    <citation type="journal article" date="2020" name="Stud. Mycol.">
        <title>101 Dothideomycetes genomes: a test case for predicting lifestyles and emergence of pathogens.</title>
        <authorList>
            <person name="Haridas S."/>
            <person name="Albert R."/>
            <person name="Binder M."/>
            <person name="Bloem J."/>
            <person name="Labutti K."/>
            <person name="Salamov A."/>
            <person name="Andreopoulos B."/>
            <person name="Baker S."/>
            <person name="Barry K."/>
            <person name="Bills G."/>
            <person name="Bluhm B."/>
            <person name="Cannon C."/>
            <person name="Castanera R."/>
            <person name="Culley D."/>
            <person name="Daum C."/>
            <person name="Ezra D."/>
            <person name="Gonzalez J."/>
            <person name="Henrissat B."/>
            <person name="Kuo A."/>
            <person name="Liang C."/>
            <person name="Lipzen A."/>
            <person name="Lutzoni F."/>
            <person name="Magnuson J."/>
            <person name="Mondo S."/>
            <person name="Nolan M."/>
            <person name="Ohm R."/>
            <person name="Pangilinan J."/>
            <person name="Park H.-J."/>
            <person name="Ramirez L."/>
            <person name="Alfaro M."/>
            <person name="Sun H."/>
            <person name="Tritt A."/>
            <person name="Yoshinaga Y."/>
            <person name="Zwiers L.-H."/>
            <person name="Turgeon B."/>
            <person name="Goodwin S."/>
            <person name="Spatafora J."/>
            <person name="Crous P."/>
            <person name="Grigoriev I."/>
        </authorList>
    </citation>
    <scope>NUCLEOTIDE SEQUENCE</scope>
    <source>
        <strain evidence="2">HMLAC05119</strain>
    </source>
</reference>
<dbReference type="Proteomes" id="UP000800096">
    <property type="component" value="Unassembled WGS sequence"/>
</dbReference>
<dbReference type="EMBL" id="ML979134">
    <property type="protein sequence ID" value="KAF1917260.1"/>
    <property type="molecule type" value="Genomic_DNA"/>
</dbReference>
<evidence type="ECO:0000256" key="1">
    <source>
        <dbReference type="SAM" id="MobiDB-lite"/>
    </source>
</evidence>
<evidence type="ECO:0000313" key="2">
    <source>
        <dbReference type="EMBL" id="KAF1917260.1"/>
    </source>
</evidence>
<feature type="region of interest" description="Disordered" evidence="1">
    <location>
        <begin position="191"/>
        <end position="324"/>
    </location>
</feature>
<accession>A0A6A5QR13</accession>
<name>A0A6A5QR13_AMPQU</name>
<gene>
    <name evidence="2" type="ORF">BDU57DRAFT_536966</name>
</gene>
<protein>
    <submittedName>
        <fullName evidence="2">Uncharacterized protein</fullName>
    </submittedName>
</protein>
<feature type="compositionally biased region" description="Polar residues" evidence="1">
    <location>
        <begin position="275"/>
        <end position="286"/>
    </location>
</feature>